<feature type="domain" description="Helicase ATP-binding" evidence="9">
    <location>
        <begin position="60"/>
        <end position="224"/>
    </location>
</feature>
<dbReference type="SMART" id="SM00490">
    <property type="entry name" value="HELICc"/>
    <property type="match status" value="1"/>
</dbReference>
<dbReference type="Gene3D" id="1.20.120.1080">
    <property type="match status" value="1"/>
</dbReference>
<feature type="compositionally biased region" description="Polar residues" evidence="8">
    <location>
        <begin position="11"/>
        <end position="20"/>
    </location>
</feature>
<evidence type="ECO:0000313" key="12">
    <source>
        <dbReference type="Proteomes" id="UP000053237"/>
    </source>
</evidence>
<sequence length="782" mass="87697">MAFWRPGDAIPSTSAVAPSARETLTQDSEFSSIGYNPNHRLPIHVQRESLPVFAHRSEILYAVETHQTTILVGETGSGKTTQIPQYLMEANWAQHRMIACTQPRRIAAITIAQRIAQEMHGTVGDQVGYAVRFDEQWSADRTKIKLCTDGILLREMMFDPLLMHYSVIVVDEAHEQSIETDLLLSFLKKIQRQRPELRLIIASATLQVDSLLRYFKSKGSESKFKATNLKDVVAINVTGRQYPVDILYSTSPQSNYVKAVVSTINQIDKIEGSGDILVFLPGQDEINSVLDQLQDSQDADQRSHLLPLPFYGSLPLRMQQQIFLPAPSNVSRKVILATNIAETSITIANIRFVIDSCFTKLAFYNPFNGVQALITTSVSQSSAKQRAGRAGRMQAGKCFRLCTEQDFRRFCRSETIPAIQRTRLERVVLYLLSMGVQDLARFDFICPPSPEALIRALEMLYALGAVDDQGGLIEPIGRHLAEFPLEPEIGRMLLASVQYRCTEEILTIASLMSGDEIFLHPRGSKERRTKILDAVESFAHPAGDLLTSLAVYDAFVENSKSREWCEQNYVSFRVLTRAFEVRKQLKRYLKRFIASVANESQETTEKEHQEAILKSIATGFFANVAKLDPNHGCMYNTVRDARLVQLHPSSIYTNAGQLPNWIVFHQSILTSTEFIRDISKIDPRWLLEIAPDFYQTRDVSAIVSGDSGDLGLPKTEMYSAATLSKFSSLTRGKQPQHSAMDEPKDADMNVGGRILFRKPSASKKPSLPVHIGKSKGGLRSQF</sequence>
<dbReference type="GO" id="GO:0003723">
    <property type="term" value="F:RNA binding"/>
    <property type="evidence" value="ECO:0007669"/>
    <property type="project" value="TreeGrafter"/>
</dbReference>
<reference evidence="11 12" key="1">
    <citation type="submission" date="2012-05" db="EMBL/GenBank/DDBJ databases">
        <title>Recombination and specialization in a pathogen metapopulation.</title>
        <authorList>
            <person name="Gardiner A."/>
            <person name="Kemen E."/>
            <person name="Schultz-Larsen T."/>
            <person name="MacLean D."/>
            <person name="Van Oosterhout C."/>
            <person name="Jones J.D.G."/>
        </authorList>
    </citation>
    <scope>NUCLEOTIDE SEQUENCE [LARGE SCALE GENOMIC DNA]</scope>
    <source>
        <strain evidence="11 12">Ac Nc2</strain>
    </source>
</reference>
<dbReference type="PANTHER" id="PTHR18934:SF136">
    <property type="entry name" value="ATP-DEPENDENT RNA HELICASE DHX35-RELATED"/>
    <property type="match status" value="1"/>
</dbReference>
<dbReference type="PROSITE" id="PS51192">
    <property type="entry name" value="HELICASE_ATP_BIND_1"/>
    <property type="match status" value="1"/>
</dbReference>
<evidence type="ECO:0000256" key="8">
    <source>
        <dbReference type="SAM" id="MobiDB-lite"/>
    </source>
</evidence>
<dbReference type="OrthoDB" id="10253254at2759"/>
<organism evidence="11 12">
    <name type="scientific">Albugo candida</name>
    <dbReference type="NCBI Taxonomy" id="65357"/>
    <lineage>
        <taxon>Eukaryota</taxon>
        <taxon>Sar</taxon>
        <taxon>Stramenopiles</taxon>
        <taxon>Oomycota</taxon>
        <taxon>Peronosporomycetes</taxon>
        <taxon>Albuginales</taxon>
        <taxon>Albuginaceae</taxon>
        <taxon>Albugo</taxon>
    </lineage>
</organism>
<dbReference type="FunFam" id="3.40.50.300:FF:000578">
    <property type="entry name" value="probable ATP-dependent RNA helicase DHX35"/>
    <property type="match status" value="1"/>
</dbReference>
<keyword evidence="12" id="KW-1185">Reference proteome</keyword>
<feature type="region of interest" description="Disordered" evidence="8">
    <location>
        <begin position="757"/>
        <end position="782"/>
    </location>
</feature>
<dbReference type="InterPro" id="IPR027417">
    <property type="entry name" value="P-loop_NTPase"/>
</dbReference>
<dbReference type="SUPFAM" id="SSF52540">
    <property type="entry name" value="P-loop containing nucleoside triphosphate hydrolases"/>
    <property type="match status" value="1"/>
</dbReference>
<gene>
    <name evidence="11" type="ORF">BN9_059280</name>
</gene>
<accession>A0A024GDX9</accession>
<keyword evidence="5" id="KW-0347">Helicase</keyword>
<comment type="similarity">
    <text evidence="1">Belongs to the DEAD box helicase family. DEAH subfamily.</text>
</comment>
<dbReference type="SMART" id="SM00847">
    <property type="entry name" value="HA2"/>
    <property type="match status" value="1"/>
</dbReference>
<dbReference type="Gene3D" id="3.40.50.300">
    <property type="entry name" value="P-loop containing nucleotide triphosphate hydrolases"/>
    <property type="match status" value="2"/>
</dbReference>
<dbReference type="Pfam" id="PF07717">
    <property type="entry name" value="OB_NTP_bind"/>
    <property type="match status" value="1"/>
</dbReference>
<dbReference type="EMBL" id="CAIX01000087">
    <property type="protein sequence ID" value="CCI45081.1"/>
    <property type="molecule type" value="Genomic_DNA"/>
</dbReference>
<dbReference type="AlphaFoldDB" id="A0A024GDX9"/>
<comment type="caution">
    <text evidence="11">The sequence shown here is derived from an EMBL/GenBank/DDBJ whole genome shotgun (WGS) entry which is preliminary data.</text>
</comment>
<dbReference type="GO" id="GO:0005524">
    <property type="term" value="F:ATP binding"/>
    <property type="evidence" value="ECO:0007669"/>
    <property type="project" value="UniProtKB-KW"/>
</dbReference>
<evidence type="ECO:0000256" key="6">
    <source>
        <dbReference type="ARBA" id="ARBA00022840"/>
    </source>
</evidence>
<feature type="domain" description="Helicase C-terminal" evidence="10">
    <location>
        <begin position="262"/>
        <end position="435"/>
    </location>
</feature>
<dbReference type="GO" id="GO:0016787">
    <property type="term" value="F:hydrolase activity"/>
    <property type="evidence" value="ECO:0007669"/>
    <property type="project" value="UniProtKB-KW"/>
</dbReference>
<dbReference type="InterPro" id="IPR002464">
    <property type="entry name" value="DNA/RNA_helicase_DEAH_CS"/>
</dbReference>
<dbReference type="STRING" id="65357.A0A024GDX9"/>
<protein>
    <recommendedName>
        <fullName evidence="2">RNA helicase</fullName>
        <ecNumber evidence="2">3.6.4.13</ecNumber>
    </recommendedName>
</protein>
<dbReference type="PROSITE" id="PS00690">
    <property type="entry name" value="DEAH_ATP_HELICASE"/>
    <property type="match status" value="1"/>
</dbReference>
<dbReference type="SMART" id="SM00487">
    <property type="entry name" value="DEXDc"/>
    <property type="match status" value="1"/>
</dbReference>
<dbReference type="CDD" id="cd18791">
    <property type="entry name" value="SF2_C_RHA"/>
    <property type="match status" value="1"/>
</dbReference>
<dbReference type="Pfam" id="PF00270">
    <property type="entry name" value="DEAD"/>
    <property type="match status" value="1"/>
</dbReference>
<dbReference type="InterPro" id="IPR001650">
    <property type="entry name" value="Helicase_C-like"/>
</dbReference>
<evidence type="ECO:0000256" key="2">
    <source>
        <dbReference type="ARBA" id="ARBA00012552"/>
    </source>
</evidence>
<dbReference type="Proteomes" id="UP000053237">
    <property type="component" value="Unassembled WGS sequence"/>
</dbReference>
<dbReference type="InParanoid" id="A0A024GDX9"/>
<dbReference type="InterPro" id="IPR014001">
    <property type="entry name" value="Helicase_ATP-bd"/>
</dbReference>
<dbReference type="PANTHER" id="PTHR18934">
    <property type="entry name" value="ATP-DEPENDENT RNA HELICASE"/>
    <property type="match status" value="1"/>
</dbReference>
<dbReference type="Pfam" id="PF21010">
    <property type="entry name" value="HA2_C"/>
    <property type="match status" value="1"/>
</dbReference>
<proteinExistence type="inferred from homology"/>
<feature type="region of interest" description="Disordered" evidence="8">
    <location>
        <begin position="1"/>
        <end position="20"/>
    </location>
</feature>
<evidence type="ECO:0000256" key="3">
    <source>
        <dbReference type="ARBA" id="ARBA00022741"/>
    </source>
</evidence>
<evidence type="ECO:0000313" key="11">
    <source>
        <dbReference type="EMBL" id="CCI45081.1"/>
    </source>
</evidence>
<evidence type="ECO:0000259" key="9">
    <source>
        <dbReference type="PROSITE" id="PS51192"/>
    </source>
</evidence>
<dbReference type="EC" id="3.6.4.13" evidence="2"/>
<dbReference type="GO" id="GO:0003724">
    <property type="term" value="F:RNA helicase activity"/>
    <property type="evidence" value="ECO:0007669"/>
    <property type="project" value="UniProtKB-EC"/>
</dbReference>
<evidence type="ECO:0000256" key="4">
    <source>
        <dbReference type="ARBA" id="ARBA00022801"/>
    </source>
</evidence>
<dbReference type="Pfam" id="PF04408">
    <property type="entry name" value="WHD_HA2"/>
    <property type="match status" value="1"/>
</dbReference>
<dbReference type="InterPro" id="IPR007502">
    <property type="entry name" value="Helicase-assoc_dom"/>
</dbReference>
<evidence type="ECO:0000256" key="5">
    <source>
        <dbReference type="ARBA" id="ARBA00022806"/>
    </source>
</evidence>
<keyword evidence="3" id="KW-0547">Nucleotide-binding</keyword>
<dbReference type="InterPro" id="IPR048333">
    <property type="entry name" value="HA2_WH"/>
</dbReference>
<keyword evidence="6" id="KW-0067">ATP-binding</keyword>
<dbReference type="InterPro" id="IPR011545">
    <property type="entry name" value="DEAD/DEAH_box_helicase_dom"/>
</dbReference>
<name>A0A024GDX9_9STRA</name>
<evidence type="ECO:0000256" key="7">
    <source>
        <dbReference type="ARBA" id="ARBA00047984"/>
    </source>
</evidence>
<keyword evidence="4" id="KW-0378">Hydrolase</keyword>
<dbReference type="Pfam" id="PF00271">
    <property type="entry name" value="Helicase_C"/>
    <property type="match status" value="1"/>
</dbReference>
<dbReference type="InterPro" id="IPR011709">
    <property type="entry name" value="DEAD-box_helicase_OB_fold"/>
</dbReference>
<dbReference type="PROSITE" id="PS51194">
    <property type="entry name" value="HELICASE_CTER"/>
    <property type="match status" value="1"/>
</dbReference>
<evidence type="ECO:0000256" key="1">
    <source>
        <dbReference type="ARBA" id="ARBA00008792"/>
    </source>
</evidence>
<comment type="catalytic activity">
    <reaction evidence="7">
        <text>ATP + H2O = ADP + phosphate + H(+)</text>
        <dbReference type="Rhea" id="RHEA:13065"/>
        <dbReference type="ChEBI" id="CHEBI:15377"/>
        <dbReference type="ChEBI" id="CHEBI:15378"/>
        <dbReference type="ChEBI" id="CHEBI:30616"/>
        <dbReference type="ChEBI" id="CHEBI:43474"/>
        <dbReference type="ChEBI" id="CHEBI:456216"/>
        <dbReference type="EC" id="3.6.4.13"/>
    </reaction>
</comment>
<evidence type="ECO:0000259" key="10">
    <source>
        <dbReference type="PROSITE" id="PS51194"/>
    </source>
</evidence>